<evidence type="ECO:0000313" key="2">
    <source>
        <dbReference type="EMBL" id="CAI6342435.1"/>
    </source>
</evidence>
<evidence type="ECO:0000313" key="3">
    <source>
        <dbReference type="Proteomes" id="UP001152607"/>
    </source>
</evidence>
<reference evidence="2" key="1">
    <citation type="submission" date="2023-01" db="EMBL/GenBank/DDBJ databases">
        <authorList>
            <person name="Van Ghelder C."/>
            <person name="Rancurel C."/>
        </authorList>
    </citation>
    <scope>NUCLEOTIDE SEQUENCE</scope>
    <source>
        <strain evidence="2">CNCM I-4278</strain>
    </source>
</reference>
<evidence type="ECO:0000256" key="1">
    <source>
        <dbReference type="SAM" id="SignalP"/>
    </source>
</evidence>
<dbReference type="Gene3D" id="3.40.50.1820">
    <property type="entry name" value="alpha/beta hydrolase"/>
    <property type="match status" value="1"/>
</dbReference>
<gene>
    <name evidence="2" type="ORF">PDIGIT_LOCUS15642</name>
</gene>
<dbReference type="Proteomes" id="UP001152607">
    <property type="component" value="Unassembled WGS sequence"/>
</dbReference>
<name>A0A9W4UUI1_9PLEO</name>
<protein>
    <submittedName>
        <fullName evidence="2">Uncharacterized protein</fullName>
    </submittedName>
</protein>
<keyword evidence="1" id="KW-0732">Signal</keyword>
<sequence>MKLNIIGFTVLSGVAFASPVEKRQGGGGDGPYGPGTYKTESNLQQHTIYMPSNAPADLKLPVLVWGNGGCGADGTGNAQFLQQVASYGYIAIASGGPGQQGGTTSAMMKQSIDWVTQQAGQGAYANVDASKIMASGFSCGGVEAMDQIWDSRVKTIGVVSSGLLQNQTAARSYTKPVIYILGGSGDIAYANGERDYNALPAGTPSWKGNINVGHGGTLFDQNGGRFGKAGLNWLQWVFRGDEQAKAYFTSGYQADGWQVQSKSLDKITAPLK</sequence>
<dbReference type="EMBL" id="CAOQHR010000013">
    <property type="protein sequence ID" value="CAI6342435.1"/>
    <property type="molecule type" value="Genomic_DNA"/>
</dbReference>
<dbReference type="PANTHER" id="PTHR33428">
    <property type="entry name" value="CHLOROPHYLLASE-2, CHLOROPLASTIC"/>
    <property type="match status" value="1"/>
</dbReference>
<dbReference type="SUPFAM" id="SSF53474">
    <property type="entry name" value="alpha/beta-Hydrolases"/>
    <property type="match status" value="1"/>
</dbReference>
<comment type="caution">
    <text evidence="2">The sequence shown here is derived from an EMBL/GenBank/DDBJ whole genome shotgun (WGS) entry which is preliminary data.</text>
</comment>
<dbReference type="InterPro" id="IPR029058">
    <property type="entry name" value="AB_hydrolase_fold"/>
</dbReference>
<dbReference type="OrthoDB" id="2141514at2759"/>
<dbReference type="AlphaFoldDB" id="A0A9W4UUI1"/>
<accession>A0A9W4UUI1</accession>
<organism evidence="2 3">
    <name type="scientific">Periconia digitata</name>
    <dbReference type="NCBI Taxonomy" id="1303443"/>
    <lineage>
        <taxon>Eukaryota</taxon>
        <taxon>Fungi</taxon>
        <taxon>Dikarya</taxon>
        <taxon>Ascomycota</taxon>
        <taxon>Pezizomycotina</taxon>
        <taxon>Dothideomycetes</taxon>
        <taxon>Pleosporomycetidae</taxon>
        <taxon>Pleosporales</taxon>
        <taxon>Massarineae</taxon>
        <taxon>Periconiaceae</taxon>
        <taxon>Periconia</taxon>
    </lineage>
</organism>
<dbReference type="PANTHER" id="PTHR33428:SF14">
    <property type="entry name" value="CARBOXYLESTERASE TYPE B DOMAIN-CONTAINING PROTEIN"/>
    <property type="match status" value="1"/>
</dbReference>
<feature type="signal peptide" evidence="1">
    <location>
        <begin position="1"/>
        <end position="17"/>
    </location>
</feature>
<proteinExistence type="predicted"/>
<feature type="chain" id="PRO_5040914871" evidence="1">
    <location>
        <begin position="18"/>
        <end position="272"/>
    </location>
</feature>
<keyword evidence="3" id="KW-1185">Reference proteome</keyword>